<evidence type="ECO:0000313" key="3">
    <source>
        <dbReference type="EMBL" id="PTM38188.1"/>
    </source>
</evidence>
<protein>
    <submittedName>
        <fullName evidence="3">NYN domain-containing protein</fullName>
    </submittedName>
</protein>
<reference evidence="3 4" key="1">
    <citation type="submission" date="2018-04" db="EMBL/GenBank/DDBJ databases">
        <title>Genomic Encyclopedia of Archaeal and Bacterial Type Strains, Phase II (KMG-II): from individual species to whole genera.</title>
        <authorList>
            <person name="Goeker M."/>
        </authorList>
    </citation>
    <scope>NUCLEOTIDE SEQUENCE [LARGE SCALE GENOMIC DNA]</scope>
    <source>
        <strain evidence="3 4">DSM 25521</strain>
    </source>
</reference>
<evidence type="ECO:0000256" key="1">
    <source>
        <dbReference type="SAM" id="MobiDB-lite"/>
    </source>
</evidence>
<gene>
    <name evidence="3" type="ORF">C8P69_1591</name>
</gene>
<evidence type="ECO:0000259" key="2">
    <source>
        <dbReference type="Pfam" id="PF01936"/>
    </source>
</evidence>
<dbReference type="EMBL" id="PZZL01000059">
    <property type="protein sequence ID" value="PTM38188.1"/>
    <property type="molecule type" value="Genomic_DNA"/>
</dbReference>
<name>A0A2T4Y6K6_9HYPH</name>
<evidence type="ECO:0000313" key="4">
    <source>
        <dbReference type="Proteomes" id="UP000241808"/>
    </source>
</evidence>
<dbReference type="CDD" id="cd18722">
    <property type="entry name" value="PIN_NicB-like"/>
    <property type="match status" value="1"/>
</dbReference>
<organism evidence="3 4">
    <name type="scientific">Phreatobacter oligotrophus</name>
    <dbReference type="NCBI Taxonomy" id="1122261"/>
    <lineage>
        <taxon>Bacteria</taxon>
        <taxon>Pseudomonadati</taxon>
        <taxon>Pseudomonadota</taxon>
        <taxon>Alphaproteobacteria</taxon>
        <taxon>Hyphomicrobiales</taxon>
        <taxon>Phreatobacteraceae</taxon>
        <taxon>Phreatobacter</taxon>
    </lineage>
</organism>
<accession>A0A2T4Y6K6</accession>
<feature type="region of interest" description="Disordered" evidence="1">
    <location>
        <begin position="220"/>
        <end position="262"/>
    </location>
</feature>
<dbReference type="Pfam" id="PF01936">
    <property type="entry name" value="NYN"/>
    <property type="match status" value="1"/>
</dbReference>
<dbReference type="AlphaFoldDB" id="A0A2T4Y6K6"/>
<dbReference type="InterPro" id="IPR021139">
    <property type="entry name" value="NYN"/>
</dbReference>
<keyword evidence="4" id="KW-1185">Reference proteome</keyword>
<sequence length="262" mass="29714">MHGHRVAVMIDGGFFLKRIRYQFPEIDAANPKIVANLIHGHALRHRYQLTGTDQNRKPIFELFDLYRVFFYDCPPLEKKMHRPVTKSAIDFAKTPEAVFRNQLHFELRRKRKVALRLGHLIDTVNWRLKPSVLPKLLRKEISFDSLTDDDFSIDTSQKGVDMRLGLDVAALSYKKLVDQIVMVVGDSDFVPAAKLARREGIDVIIDPLGQTIHDHLFEHTDGVRTPKRAAPPRRTTGEAARPLEVAPSIDPDNAADDVGPAD</sequence>
<dbReference type="Gene3D" id="3.40.50.1010">
    <property type="entry name" value="5'-nuclease"/>
    <property type="match status" value="1"/>
</dbReference>
<dbReference type="Proteomes" id="UP000241808">
    <property type="component" value="Unassembled WGS sequence"/>
</dbReference>
<feature type="domain" description="NYN" evidence="2">
    <location>
        <begin position="139"/>
        <end position="205"/>
    </location>
</feature>
<dbReference type="OrthoDB" id="9816043at2"/>
<dbReference type="GO" id="GO:0004540">
    <property type="term" value="F:RNA nuclease activity"/>
    <property type="evidence" value="ECO:0007669"/>
    <property type="project" value="InterPro"/>
</dbReference>
<comment type="caution">
    <text evidence="3">The sequence shown here is derived from an EMBL/GenBank/DDBJ whole genome shotgun (WGS) entry which is preliminary data.</text>
</comment>
<proteinExistence type="predicted"/>